<comment type="caution">
    <text evidence="2">The sequence shown here is derived from an EMBL/GenBank/DDBJ whole genome shotgun (WGS) entry which is preliminary data.</text>
</comment>
<keyword evidence="1" id="KW-0175">Coiled coil</keyword>
<dbReference type="EMBL" id="QKXH01000008">
    <property type="protein sequence ID" value="PZX92932.1"/>
    <property type="molecule type" value="Genomic_DNA"/>
</dbReference>
<proteinExistence type="predicted"/>
<evidence type="ECO:0000313" key="3">
    <source>
        <dbReference type="Proteomes" id="UP000249177"/>
    </source>
</evidence>
<evidence type="ECO:0000256" key="1">
    <source>
        <dbReference type="SAM" id="Coils"/>
    </source>
</evidence>
<organism evidence="2 3">
    <name type="scientific">Flavobacterium aquariorum</name>
    <dbReference type="NCBI Taxonomy" id="2217670"/>
    <lineage>
        <taxon>Bacteria</taxon>
        <taxon>Pseudomonadati</taxon>
        <taxon>Bacteroidota</taxon>
        <taxon>Flavobacteriia</taxon>
        <taxon>Flavobacteriales</taxon>
        <taxon>Flavobacteriaceae</taxon>
        <taxon>Flavobacterium</taxon>
    </lineage>
</organism>
<dbReference type="RefSeq" id="WP_111410694.1">
    <property type="nucleotide sequence ID" value="NZ_QKXH01000008.1"/>
</dbReference>
<dbReference type="AlphaFoldDB" id="A0A2W7VL53"/>
<protein>
    <submittedName>
        <fullName evidence="2">Uncharacterized protein</fullName>
    </submittedName>
</protein>
<evidence type="ECO:0000313" key="2">
    <source>
        <dbReference type="EMBL" id="PZX92932.1"/>
    </source>
</evidence>
<name>A0A2W7VL53_9FLAO</name>
<sequence length="119" mass="13519">MKTIAKKYKTQGSVSYPHIGRFLTQYFAKYGVNRAAVARELNVADSTTTRYMAQESLQFGILWKISVAINRNLLADLASRLPIPFATPREIALETELKAVQEELNALKLENKIYKDLLK</sequence>
<feature type="coiled-coil region" evidence="1">
    <location>
        <begin position="90"/>
        <end position="117"/>
    </location>
</feature>
<reference evidence="2 3" key="1">
    <citation type="submission" date="2018-06" db="EMBL/GenBank/DDBJ databases">
        <title>Flavobacterium sp IMCC34762, genome.</title>
        <authorList>
            <person name="Joung Y."/>
            <person name="Cho J."/>
            <person name="Song J."/>
        </authorList>
    </citation>
    <scope>NUCLEOTIDE SEQUENCE [LARGE SCALE GENOMIC DNA]</scope>
    <source>
        <strain evidence="2 3">IMCC34762</strain>
    </source>
</reference>
<accession>A0A2W7VL53</accession>
<dbReference type="Proteomes" id="UP000249177">
    <property type="component" value="Unassembled WGS sequence"/>
</dbReference>
<dbReference type="OrthoDB" id="1363267at2"/>
<gene>
    <name evidence="2" type="ORF">DOS84_13770</name>
</gene>
<keyword evidence="3" id="KW-1185">Reference proteome</keyword>